<accession>A0A3M7PW79</accession>
<dbReference type="EMBL" id="REGN01008608">
    <property type="protein sequence ID" value="RNA03159.1"/>
    <property type="molecule type" value="Genomic_DNA"/>
</dbReference>
<sequence>MTTSRTETQQAVLRKNCDYGFSGINCEDGSVKRLTKPSKDEVWLRTSDFKLAKSRFHLF</sequence>
<gene>
    <name evidence="1" type="ORF">BpHYR1_021175</name>
</gene>
<evidence type="ECO:0000313" key="2">
    <source>
        <dbReference type="Proteomes" id="UP000276133"/>
    </source>
</evidence>
<name>A0A3M7PW79_BRAPC</name>
<keyword evidence="2" id="KW-1185">Reference proteome</keyword>
<comment type="caution">
    <text evidence="1">The sequence shown here is derived from an EMBL/GenBank/DDBJ whole genome shotgun (WGS) entry which is preliminary data.</text>
</comment>
<reference evidence="1 2" key="1">
    <citation type="journal article" date="2018" name="Sci. Rep.">
        <title>Genomic signatures of local adaptation to the degree of environmental predictability in rotifers.</title>
        <authorList>
            <person name="Franch-Gras L."/>
            <person name="Hahn C."/>
            <person name="Garcia-Roger E.M."/>
            <person name="Carmona M.J."/>
            <person name="Serra M."/>
            <person name="Gomez A."/>
        </authorList>
    </citation>
    <scope>NUCLEOTIDE SEQUENCE [LARGE SCALE GENOMIC DNA]</scope>
    <source>
        <strain evidence="1">HYR1</strain>
    </source>
</reference>
<organism evidence="1 2">
    <name type="scientific">Brachionus plicatilis</name>
    <name type="common">Marine rotifer</name>
    <name type="synonym">Brachionus muelleri</name>
    <dbReference type="NCBI Taxonomy" id="10195"/>
    <lineage>
        <taxon>Eukaryota</taxon>
        <taxon>Metazoa</taxon>
        <taxon>Spiralia</taxon>
        <taxon>Gnathifera</taxon>
        <taxon>Rotifera</taxon>
        <taxon>Eurotatoria</taxon>
        <taxon>Monogononta</taxon>
        <taxon>Pseudotrocha</taxon>
        <taxon>Ploima</taxon>
        <taxon>Brachionidae</taxon>
        <taxon>Brachionus</taxon>
    </lineage>
</organism>
<protein>
    <submittedName>
        <fullName evidence="1">Uncharacterized protein</fullName>
    </submittedName>
</protein>
<dbReference type="AlphaFoldDB" id="A0A3M7PW79"/>
<dbReference type="Proteomes" id="UP000276133">
    <property type="component" value="Unassembled WGS sequence"/>
</dbReference>
<proteinExistence type="predicted"/>
<evidence type="ECO:0000313" key="1">
    <source>
        <dbReference type="EMBL" id="RNA03159.1"/>
    </source>
</evidence>